<dbReference type="InterPro" id="IPR013783">
    <property type="entry name" value="Ig-like_fold"/>
</dbReference>
<organism evidence="2 3">
    <name type="scientific">Lunatimonas lonarensis</name>
    <dbReference type="NCBI Taxonomy" id="1232681"/>
    <lineage>
        <taxon>Bacteria</taxon>
        <taxon>Pseudomonadati</taxon>
        <taxon>Bacteroidota</taxon>
        <taxon>Cytophagia</taxon>
        <taxon>Cytophagales</taxon>
        <taxon>Cyclobacteriaceae</taxon>
    </lineage>
</organism>
<accession>R7ZYT4</accession>
<name>R7ZYT4_9BACT</name>
<comment type="caution">
    <text evidence="2">The sequence shown here is derived from an EMBL/GenBank/DDBJ whole genome shotgun (WGS) entry which is preliminary data.</text>
</comment>
<dbReference type="InterPro" id="IPR022409">
    <property type="entry name" value="PKD/Chitinase_dom"/>
</dbReference>
<dbReference type="SMART" id="SM00089">
    <property type="entry name" value="PKD"/>
    <property type="match status" value="1"/>
</dbReference>
<evidence type="ECO:0000259" key="1">
    <source>
        <dbReference type="PROSITE" id="PS50093"/>
    </source>
</evidence>
<reference evidence="2 3" key="1">
    <citation type="submission" date="2013-02" db="EMBL/GenBank/DDBJ databases">
        <title>A novel strain isolated from Lonar lake, Maharashtra, India.</title>
        <authorList>
            <person name="Singh A."/>
        </authorList>
    </citation>
    <scope>NUCLEOTIDE SEQUENCE [LARGE SCALE GENOMIC DNA]</scope>
    <source>
        <strain evidence="2 3">AK24</strain>
    </source>
</reference>
<proteinExistence type="predicted"/>
<dbReference type="OrthoDB" id="7443339at2"/>
<dbReference type="Proteomes" id="UP000013909">
    <property type="component" value="Unassembled WGS sequence"/>
</dbReference>
<dbReference type="PROSITE" id="PS50093">
    <property type="entry name" value="PKD"/>
    <property type="match status" value="1"/>
</dbReference>
<feature type="domain" description="PKD" evidence="1">
    <location>
        <begin position="269"/>
        <end position="309"/>
    </location>
</feature>
<dbReference type="Gene3D" id="2.60.40.10">
    <property type="entry name" value="Immunoglobulins"/>
    <property type="match status" value="1"/>
</dbReference>
<dbReference type="InterPro" id="IPR000601">
    <property type="entry name" value="PKD_dom"/>
</dbReference>
<dbReference type="SUPFAM" id="SSF49299">
    <property type="entry name" value="PKD domain"/>
    <property type="match status" value="1"/>
</dbReference>
<dbReference type="InterPro" id="IPR035986">
    <property type="entry name" value="PKD_dom_sf"/>
</dbReference>
<dbReference type="Pfam" id="PF18911">
    <property type="entry name" value="PKD_4"/>
    <property type="match status" value="1"/>
</dbReference>
<dbReference type="EMBL" id="AQHR01000010">
    <property type="protein sequence ID" value="EON79257.1"/>
    <property type="molecule type" value="Genomic_DNA"/>
</dbReference>
<keyword evidence="3" id="KW-1185">Reference proteome</keyword>
<dbReference type="STRING" id="1232681.ADIS_0262"/>
<dbReference type="CDD" id="cd00146">
    <property type="entry name" value="PKD"/>
    <property type="match status" value="1"/>
</dbReference>
<gene>
    <name evidence="2" type="ORF">ADIS_0262</name>
</gene>
<evidence type="ECO:0000313" key="2">
    <source>
        <dbReference type="EMBL" id="EON79257.1"/>
    </source>
</evidence>
<evidence type="ECO:0000313" key="3">
    <source>
        <dbReference type="Proteomes" id="UP000013909"/>
    </source>
</evidence>
<sequence>MPRIDGDFSDWEIVPKDYTYGTDELNDTEDGMGTDISPEDLDVKVTIGWVKGMNRLYFKYEAYDDFWDFERFNPEGYLNDIFELVVDGDLSGGPFIYNPLYDRNDLKWEPQSDAYIENHLNFSGVHAQNYHIFTPPVNNAWVLVWGSQPWISEFPRANCAYDFDFNHGESGTLRLEGWITPYDYAPHDGPERAIESNLWENKVIGLSWSILDFDGGKREGHVNLSHDVRMVSDASYLCAFRLMPLEAQFLPPIKADWTFEVIDKDRGLVAFKDESIGAIEKWSWDFGDGEWSNEQNPIHRFEKRGVRKVITLEVEGRQGTSKRTRYWEVMIP</sequence>
<dbReference type="AlphaFoldDB" id="R7ZYT4"/>
<protein>
    <submittedName>
        <fullName evidence="2">PKD domain containing protein</fullName>
    </submittedName>
</protein>